<feature type="transmembrane region" description="Helical" evidence="1">
    <location>
        <begin position="51"/>
        <end position="73"/>
    </location>
</feature>
<keyword evidence="1" id="KW-0472">Membrane</keyword>
<feature type="domain" description="Lipid A biosynthesis N-terminal" evidence="2">
    <location>
        <begin position="25"/>
        <end position="96"/>
    </location>
</feature>
<dbReference type="Pfam" id="PF07578">
    <property type="entry name" value="LAB_N"/>
    <property type="match status" value="1"/>
</dbReference>
<dbReference type="InParanoid" id="A0LMY4"/>
<organism evidence="3 4">
    <name type="scientific">Syntrophobacter fumaroxidans (strain DSM 10017 / MPOB)</name>
    <dbReference type="NCBI Taxonomy" id="335543"/>
    <lineage>
        <taxon>Bacteria</taxon>
        <taxon>Pseudomonadati</taxon>
        <taxon>Thermodesulfobacteriota</taxon>
        <taxon>Syntrophobacteria</taxon>
        <taxon>Syntrophobacterales</taxon>
        <taxon>Syntrophobacteraceae</taxon>
        <taxon>Syntrophobacter</taxon>
    </lineage>
</organism>
<protein>
    <submittedName>
        <fullName evidence="3">Lipid A biosynthesis domain protein</fullName>
    </submittedName>
</protein>
<dbReference type="SMART" id="SM01259">
    <property type="entry name" value="LAB_N"/>
    <property type="match status" value="1"/>
</dbReference>
<dbReference type="InterPro" id="IPR011499">
    <property type="entry name" value="Lipid_A_biosynth_N"/>
</dbReference>
<evidence type="ECO:0000256" key="1">
    <source>
        <dbReference type="SAM" id="Phobius"/>
    </source>
</evidence>
<dbReference type="AlphaFoldDB" id="A0LMY4"/>
<dbReference type="eggNOG" id="COG3952">
    <property type="taxonomic scope" value="Bacteria"/>
</dbReference>
<feature type="transmembrane region" description="Helical" evidence="1">
    <location>
        <begin position="79"/>
        <end position="98"/>
    </location>
</feature>
<evidence type="ECO:0000313" key="4">
    <source>
        <dbReference type="Proteomes" id="UP000001784"/>
    </source>
</evidence>
<accession>A0LMY4</accession>
<dbReference type="GO" id="GO:0009245">
    <property type="term" value="P:lipid A biosynthetic process"/>
    <property type="evidence" value="ECO:0007669"/>
    <property type="project" value="InterPro"/>
</dbReference>
<sequence>MEKGLVALKLFPQEFMSAETGILFLGFVAQGLFSARFLVQWIVSERQGRSVVPMAFWYLSVAGGGLLLIYAVIRRDPVFILGQASGLVVYGRNIYLIYRERGRKKKEAESGTT</sequence>
<proteinExistence type="predicted"/>
<dbReference type="GO" id="GO:0016020">
    <property type="term" value="C:membrane"/>
    <property type="evidence" value="ECO:0007669"/>
    <property type="project" value="GOC"/>
</dbReference>
<reference evidence="3 4" key="1">
    <citation type="submission" date="2006-10" db="EMBL/GenBank/DDBJ databases">
        <title>Complete sequence of Syntrophobacter fumaroxidans MPOB.</title>
        <authorList>
            <consortium name="US DOE Joint Genome Institute"/>
            <person name="Copeland A."/>
            <person name="Lucas S."/>
            <person name="Lapidus A."/>
            <person name="Barry K."/>
            <person name="Detter J.C."/>
            <person name="Glavina del Rio T."/>
            <person name="Hammon N."/>
            <person name="Israni S."/>
            <person name="Pitluck S."/>
            <person name="Goltsman E.G."/>
            <person name="Martinez M."/>
            <person name="Schmutz J."/>
            <person name="Larimer F."/>
            <person name="Land M."/>
            <person name="Hauser L."/>
            <person name="Kyrpides N."/>
            <person name="Kim E."/>
            <person name="Boone D.R."/>
            <person name="Brockman F."/>
            <person name="Culley D."/>
            <person name="Ferry J."/>
            <person name="Gunsalus R."/>
            <person name="McInerney M.J."/>
            <person name="Morrison M."/>
            <person name="Plugge C."/>
            <person name="Rohlin L."/>
            <person name="Scholten J."/>
            <person name="Sieber J."/>
            <person name="Stams A.J.M."/>
            <person name="Worm P."/>
            <person name="Henstra A.M."/>
            <person name="Richardson P."/>
        </authorList>
    </citation>
    <scope>NUCLEOTIDE SEQUENCE [LARGE SCALE GENOMIC DNA]</scope>
    <source>
        <strain evidence="4">DSM 10017 / MPOB</strain>
    </source>
</reference>
<dbReference type="RefSeq" id="WP_011699911.1">
    <property type="nucleotide sequence ID" value="NC_008554.1"/>
</dbReference>
<dbReference type="Gene3D" id="1.20.1280.290">
    <property type="match status" value="1"/>
</dbReference>
<feature type="transmembrane region" description="Helical" evidence="1">
    <location>
        <begin position="20"/>
        <end position="39"/>
    </location>
</feature>
<dbReference type="HOGENOM" id="CLU_161206_1_1_7"/>
<dbReference type="KEGG" id="sfu:Sfum_3113"/>
<gene>
    <name evidence="3" type="ordered locus">Sfum_3113</name>
</gene>
<keyword evidence="4" id="KW-1185">Reference proteome</keyword>
<name>A0LMY4_SYNFM</name>
<dbReference type="EMBL" id="CP000478">
    <property type="protein sequence ID" value="ABK18786.1"/>
    <property type="molecule type" value="Genomic_DNA"/>
</dbReference>
<dbReference type="Proteomes" id="UP000001784">
    <property type="component" value="Chromosome"/>
</dbReference>
<evidence type="ECO:0000313" key="3">
    <source>
        <dbReference type="EMBL" id="ABK18786.1"/>
    </source>
</evidence>
<dbReference type="GO" id="GO:0008915">
    <property type="term" value="F:lipid-A-disaccharide synthase activity"/>
    <property type="evidence" value="ECO:0007669"/>
    <property type="project" value="InterPro"/>
</dbReference>
<evidence type="ECO:0000259" key="2">
    <source>
        <dbReference type="SMART" id="SM01259"/>
    </source>
</evidence>
<keyword evidence="1" id="KW-0812">Transmembrane</keyword>
<keyword evidence="1" id="KW-1133">Transmembrane helix</keyword>